<organism evidence="2 3">
    <name type="scientific">Rhodofomes roseus</name>
    <dbReference type="NCBI Taxonomy" id="34475"/>
    <lineage>
        <taxon>Eukaryota</taxon>
        <taxon>Fungi</taxon>
        <taxon>Dikarya</taxon>
        <taxon>Basidiomycota</taxon>
        <taxon>Agaricomycotina</taxon>
        <taxon>Agaricomycetes</taxon>
        <taxon>Polyporales</taxon>
        <taxon>Rhodofomes</taxon>
    </lineage>
</organism>
<gene>
    <name evidence="2" type="ORF">EVJ58_g7536</name>
</gene>
<sequence length="419" mass="47580">MLPTSATVPIPGQHIDPIPEGPAALPAPPDEPPARLLPRVILYVRETIRTAMNRFHIMREYPRRPSYDPDSVTHPADLLDYNMPHGSDDTPPTATAAAQPMSPPNPFPNMTVYRLMRWLNTGSNAKSLAEADRLVDEVLLADDFEAEQLAHHHPSHEVHKLDRTLPDSGKDGTSLASSLDTSWRETSVTFHVPTGTEANHHSSQLFTVPGTTLRSLVAVMKMAFAEPLAKRFHLTPFKRIWQSISGEQRIYDELYTSDAWLRADEQLQRSPREDGCSLERVIAGLMFWSDSTTLAHFTSAKAWPIYLYFGNLSKYIRGKAGSGACHHVAYIPTLPKNMRDFIKTFRADKKRLLTYCQRELFHAVWRQLLDDEFLQAYKHGVVIRCADGITRRVYPRIFTYSADYPEKYVFLVLYIAALH</sequence>
<comment type="caution">
    <text evidence="2">The sequence shown here is derived from an EMBL/GenBank/DDBJ whole genome shotgun (WGS) entry which is preliminary data.</text>
</comment>
<proteinExistence type="predicted"/>
<dbReference type="AlphaFoldDB" id="A0A4Y9Y5B4"/>
<reference evidence="2 3" key="1">
    <citation type="submission" date="2019-01" db="EMBL/GenBank/DDBJ databases">
        <title>Genome sequencing of the rare red list fungi Fomitopsis rosea.</title>
        <authorList>
            <person name="Buettner E."/>
            <person name="Kellner H."/>
        </authorList>
    </citation>
    <scope>NUCLEOTIDE SEQUENCE [LARGE SCALE GENOMIC DNA]</scope>
    <source>
        <strain evidence="2 3">DSM 105464</strain>
    </source>
</reference>
<dbReference type="STRING" id="34475.A0A4Y9Y5B4"/>
<name>A0A4Y9Y5B4_9APHY</name>
<dbReference type="Pfam" id="PF18759">
    <property type="entry name" value="Plavaka"/>
    <property type="match status" value="1"/>
</dbReference>
<dbReference type="InterPro" id="IPR041078">
    <property type="entry name" value="Plavaka"/>
</dbReference>
<feature type="region of interest" description="Disordered" evidence="1">
    <location>
        <begin position="1"/>
        <end position="31"/>
    </location>
</feature>
<accession>A0A4Y9Y5B4</accession>
<evidence type="ECO:0000313" key="3">
    <source>
        <dbReference type="Proteomes" id="UP000298390"/>
    </source>
</evidence>
<feature type="region of interest" description="Disordered" evidence="1">
    <location>
        <begin position="83"/>
        <end position="104"/>
    </location>
</feature>
<protein>
    <submittedName>
        <fullName evidence="2">Uncharacterized protein</fullName>
    </submittedName>
</protein>
<feature type="compositionally biased region" description="Basic and acidic residues" evidence="1">
    <location>
        <begin position="155"/>
        <end position="170"/>
    </location>
</feature>
<evidence type="ECO:0000256" key="1">
    <source>
        <dbReference type="SAM" id="MobiDB-lite"/>
    </source>
</evidence>
<evidence type="ECO:0000313" key="2">
    <source>
        <dbReference type="EMBL" id="TFY56611.1"/>
    </source>
</evidence>
<dbReference type="Proteomes" id="UP000298390">
    <property type="component" value="Unassembled WGS sequence"/>
</dbReference>
<dbReference type="EMBL" id="SEKV01000490">
    <property type="protein sequence ID" value="TFY56611.1"/>
    <property type="molecule type" value="Genomic_DNA"/>
</dbReference>
<feature type="region of interest" description="Disordered" evidence="1">
    <location>
        <begin position="150"/>
        <end position="178"/>
    </location>
</feature>
<feature type="compositionally biased region" description="Low complexity" evidence="1">
    <location>
        <begin position="90"/>
        <end position="100"/>
    </location>
</feature>